<dbReference type="Pfam" id="PF00486">
    <property type="entry name" value="Trans_reg_C"/>
    <property type="match status" value="1"/>
</dbReference>
<feature type="domain" description="OmpR/PhoB-type" evidence="5">
    <location>
        <begin position="144"/>
        <end position="243"/>
    </location>
</feature>
<dbReference type="AlphaFoldDB" id="A0A1C2IBB6"/>
<evidence type="ECO:0000259" key="4">
    <source>
        <dbReference type="PROSITE" id="PS50110"/>
    </source>
</evidence>
<gene>
    <name evidence="6" type="ORF">A6M23_08220</name>
</gene>
<dbReference type="InterPro" id="IPR001867">
    <property type="entry name" value="OmpR/PhoB-type_DNA-bd"/>
</dbReference>
<evidence type="ECO:0000259" key="5">
    <source>
        <dbReference type="PROSITE" id="PS51755"/>
    </source>
</evidence>
<evidence type="ECO:0000256" key="1">
    <source>
        <dbReference type="ARBA" id="ARBA00023125"/>
    </source>
</evidence>
<dbReference type="InterPro" id="IPR001789">
    <property type="entry name" value="Sig_transdc_resp-reg_receiver"/>
</dbReference>
<dbReference type="PROSITE" id="PS51755">
    <property type="entry name" value="OMPR_PHOB"/>
    <property type="match status" value="1"/>
</dbReference>
<proteinExistence type="predicted"/>
<reference evidence="6" key="1">
    <citation type="journal article" date="2016" name="Int. J. Mol. Sci.">
        <title>Comparative genomics of the extreme acidophile Acidithiobacillus thiooxidans reveals intraspecific divergence and niche adaptation.</title>
        <authorList>
            <person name="Zhang X."/>
            <person name="Feng X."/>
            <person name="Tao J."/>
            <person name="Ma L."/>
            <person name="Xiao Y."/>
            <person name="Liang Y."/>
            <person name="Liu X."/>
            <person name="Yin H."/>
        </authorList>
    </citation>
    <scope>NUCLEOTIDE SEQUENCE [LARGE SCALE GENOMIC DNA]</scope>
    <source>
        <strain evidence="6">DXS-W</strain>
    </source>
</reference>
<dbReference type="GO" id="GO:0000156">
    <property type="term" value="F:phosphorelay response regulator activity"/>
    <property type="evidence" value="ECO:0007669"/>
    <property type="project" value="TreeGrafter"/>
</dbReference>
<keyword evidence="7" id="KW-1185">Reference proteome</keyword>
<dbReference type="PANTHER" id="PTHR48111">
    <property type="entry name" value="REGULATOR OF RPOS"/>
    <property type="match status" value="1"/>
</dbReference>
<dbReference type="SMART" id="SM00862">
    <property type="entry name" value="Trans_reg_C"/>
    <property type="match status" value="1"/>
</dbReference>
<feature type="DNA-binding region" description="OmpR/PhoB-type" evidence="3">
    <location>
        <begin position="144"/>
        <end position="243"/>
    </location>
</feature>
<dbReference type="EMBL" id="LWRY01000083">
    <property type="protein sequence ID" value="OCX73227.1"/>
    <property type="molecule type" value="Genomic_DNA"/>
</dbReference>
<keyword evidence="2" id="KW-0597">Phosphoprotein</keyword>
<sequence length="244" mass="28212">MPNNHKENIDILLVEDDPGIGAFLQSAMDREPGYCLHWERTLRDAWKAYEKYQLQQGHCFALLLLDLGLPDGDGQSMIRRLRTQSGEQPLIVVISARGHEMDKVQALDEGADDYLTKPFTIGELFARLRAHLRKKPVGVLEDNPRCWVIGELEIDDPTHCVRKKGKVIDLTPKEYELLHLLAINQGRVLSYRVILTSIWGIHSMEQKHYVRLYIKRLREKIEDDPEAPQYLLTEKGFGYRLVDQ</sequence>
<dbReference type="GO" id="GO:0006355">
    <property type="term" value="P:regulation of DNA-templated transcription"/>
    <property type="evidence" value="ECO:0007669"/>
    <property type="project" value="InterPro"/>
</dbReference>
<evidence type="ECO:0000256" key="3">
    <source>
        <dbReference type="PROSITE-ProRule" id="PRU01091"/>
    </source>
</evidence>
<dbReference type="PANTHER" id="PTHR48111:SF50">
    <property type="entry name" value="KDP OPERON TRANSCRIPTIONAL REGULATORY PROTEIN KDPE"/>
    <property type="match status" value="1"/>
</dbReference>
<dbReference type="PROSITE" id="PS50110">
    <property type="entry name" value="RESPONSE_REGULATORY"/>
    <property type="match status" value="1"/>
</dbReference>
<dbReference type="RefSeq" id="WP_031574313.1">
    <property type="nucleotide sequence ID" value="NZ_DAIAWO010000031.1"/>
</dbReference>
<feature type="modified residue" description="4-aspartylphosphate" evidence="2">
    <location>
        <position position="66"/>
    </location>
</feature>
<evidence type="ECO:0000313" key="6">
    <source>
        <dbReference type="EMBL" id="OCX73227.1"/>
    </source>
</evidence>
<dbReference type="SUPFAM" id="SSF52172">
    <property type="entry name" value="CheY-like"/>
    <property type="match status" value="1"/>
</dbReference>
<evidence type="ECO:0000313" key="7">
    <source>
        <dbReference type="Proteomes" id="UP000095008"/>
    </source>
</evidence>
<dbReference type="Gene3D" id="3.40.50.2300">
    <property type="match status" value="1"/>
</dbReference>
<dbReference type="InterPro" id="IPR011006">
    <property type="entry name" value="CheY-like_superfamily"/>
</dbReference>
<accession>A0A1C2IBB6</accession>
<dbReference type="OrthoDB" id="9802426at2"/>
<evidence type="ECO:0000256" key="2">
    <source>
        <dbReference type="PROSITE-ProRule" id="PRU00169"/>
    </source>
</evidence>
<dbReference type="GO" id="GO:0032993">
    <property type="term" value="C:protein-DNA complex"/>
    <property type="evidence" value="ECO:0007669"/>
    <property type="project" value="TreeGrafter"/>
</dbReference>
<dbReference type="InterPro" id="IPR016032">
    <property type="entry name" value="Sig_transdc_resp-reg_C-effctor"/>
</dbReference>
<name>A0A1C2IBB6_ACITH</name>
<comment type="caution">
    <text evidence="6">The sequence shown here is derived from an EMBL/GenBank/DDBJ whole genome shotgun (WGS) entry which is preliminary data.</text>
</comment>
<dbReference type="Gene3D" id="1.10.10.10">
    <property type="entry name" value="Winged helix-like DNA-binding domain superfamily/Winged helix DNA-binding domain"/>
    <property type="match status" value="1"/>
</dbReference>
<dbReference type="SMART" id="SM00448">
    <property type="entry name" value="REC"/>
    <property type="match status" value="1"/>
</dbReference>
<dbReference type="GO" id="GO:0005829">
    <property type="term" value="C:cytosol"/>
    <property type="evidence" value="ECO:0007669"/>
    <property type="project" value="TreeGrafter"/>
</dbReference>
<feature type="domain" description="Response regulatory" evidence="4">
    <location>
        <begin position="10"/>
        <end position="132"/>
    </location>
</feature>
<dbReference type="Pfam" id="PF00072">
    <property type="entry name" value="Response_reg"/>
    <property type="match status" value="1"/>
</dbReference>
<dbReference type="CDD" id="cd00383">
    <property type="entry name" value="trans_reg_C"/>
    <property type="match status" value="1"/>
</dbReference>
<dbReference type="SUPFAM" id="SSF46894">
    <property type="entry name" value="C-terminal effector domain of the bipartite response regulators"/>
    <property type="match status" value="1"/>
</dbReference>
<dbReference type="GO" id="GO:0000976">
    <property type="term" value="F:transcription cis-regulatory region binding"/>
    <property type="evidence" value="ECO:0007669"/>
    <property type="project" value="TreeGrafter"/>
</dbReference>
<dbReference type="InterPro" id="IPR036388">
    <property type="entry name" value="WH-like_DNA-bd_sf"/>
</dbReference>
<organism evidence="6 7">
    <name type="scientific">Acidithiobacillus thiooxidans</name>
    <name type="common">Thiobacillus thiooxidans</name>
    <dbReference type="NCBI Taxonomy" id="930"/>
    <lineage>
        <taxon>Bacteria</taxon>
        <taxon>Pseudomonadati</taxon>
        <taxon>Pseudomonadota</taxon>
        <taxon>Acidithiobacillia</taxon>
        <taxon>Acidithiobacillales</taxon>
        <taxon>Acidithiobacillaceae</taxon>
        <taxon>Acidithiobacillus</taxon>
    </lineage>
</organism>
<protein>
    <submittedName>
        <fullName evidence="6">DNA-binding response regulator</fullName>
    </submittedName>
</protein>
<keyword evidence="1 3" id="KW-0238">DNA-binding</keyword>
<dbReference type="Proteomes" id="UP000095008">
    <property type="component" value="Unassembled WGS sequence"/>
</dbReference>
<dbReference type="InterPro" id="IPR039420">
    <property type="entry name" value="WalR-like"/>
</dbReference>